<evidence type="ECO:0000256" key="1">
    <source>
        <dbReference type="ARBA" id="ARBA00004251"/>
    </source>
</evidence>
<dbReference type="InterPro" id="IPR001611">
    <property type="entry name" value="Leu-rich_rpt"/>
</dbReference>
<sequence length="905" mass="99860">MMASRSFLFSFFLVLVIANSCLPGEAISPLCHQEERLALVQFAHSFIADCSQSHKPPFGWLDGATWTIQPAFDSMPTYPKVVSWGSSDDESASDCCGWDGVECDKDTGHVVGLDLSGSCLFGKFPTNSSVFRLVHLQRLSLANNHFNFSPIPDGFGSLSRLTYLNLSYAVFSGQIPPNISKLFKLSSLDLSYNVDPFDDEKPLLQLSSNSYSLESLIHNMTTLETLNLDMVNLSSVVPLTLANLTSLRSISLSCCGLHGKFPSSIFHLPDLETLGLSQNNNLKGTLPDFLSSTFRSLDVSWTSFSGSIPPSIGNLGSLDTIHLQGCNFMGALPASLGNLTNLKILQLNENIFAGEIPPSFANLTQLIAFVLSNNNIAVGPQVFSWLPKLRGLINVGFGRTNMQGTIPSSVANLTKLRVLSLRYNHLSGIIPSWLANLTHLRALDLEGNPLMQGPLPHELSNLADLQVLAVGSNYLFVDFEIIFKLKNLQAMVFSHASIKFPSNVNATATKPKFQILKLNSCNLTELPQFLKDQDKLEELHLLDNKITGRIPLWLLNNNIDTLRVLALSHNAITGFESPQVWFQRSGLTTVFLDNNLLEGSLIFPSATIKVYIASTNKLQGHLPRPICNMTSLRYLDISNNNISGELPQCMGDLGASLVALNLRGNKFHGVIPATYTKSCKLKLINLSENQFRGRLPRSLANCKQLEVLDVGRNHIHDTFPSWLGSLPMLHILVLRCNRFHGPVRSPAFDVEFTKLRIMDLSHNFHVGLLPFDYIQKWNTMKGTDGPSPSETVIAISDLNDWKGLAKSRPIPQGNQFNTFESSAFEGNPGLCGNPLPKSCENHVDESAPLPPTLSSEGDEEHSYFDTVEWIIISLGCGSGFIVGFVAGKFFTDWKHHWFLKTFGHE</sequence>
<keyword evidence="7" id="KW-0677">Repeat</keyword>
<dbReference type="FunFam" id="3.80.10.10:FF:000041">
    <property type="entry name" value="LRR receptor-like serine/threonine-protein kinase ERECTA"/>
    <property type="match status" value="2"/>
</dbReference>
<feature type="transmembrane region" description="Helical" evidence="11">
    <location>
        <begin position="869"/>
        <end position="890"/>
    </location>
</feature>
<dbReference type="EMBL" id="JAKOGI010000010">
    <property type="protein sequence ID" value="KAJ8451210.1"/>
    <property type="molecule type" value="Genomic_DNA"/>
</dbReference>
<dbReference type="Pfam" id="PF13855">
    <property type="entry name" value="LRR_8"/>
    <property type="match status" value="1"/>
</dbReference>
<feature type="chain" id="PRO_5040654181" description="Leucine-rich repeat-containing N-terminal plant-type domain-containing protein" evidence="12">
    <location>
        <begin position="19"/>
        <end position="905"/>
    </location>
</feature>
<proteinExistence type="inferred from homology"/>
<comment type="similarity">
    <text evidence="2">Belongs to the RLP family.</text>
</comment>
<keyword evidence="5 11" id="KW-0812">Transmembrane</keyword>
<keyword evidence="10" id="KW-0325">Glycoprotein</keyword>
<evidence type="ECO:0000313" key="13">
    <source>
        <dbReference type="EMBL" id="KAJ8420978.1"/>
    </source>
</evidence>
<name>A0A9Q1KY58_9CARY</name>
<evidence type="ECO:0000313" key="14">
    <source>
        <dbReference type="EMBL" id="KAJ8451210.1"/>
    </source>
</evidence>
<dbReference type="InterPro" id="IPR032675">
    <property type="entry name" value="LRR_dom_sf"/>
</dbReference>
<dbReference type="PANTHER" id="PTHR48061:SF43">
    <property type="entry name" value="LEUCINE-RICH REPEAT-CONTAINING N-TERMINAL PLANT-TYPE DOMAIN-CONTAINING PROTEIN"/>
    <property type="match status" value="1"/>
</dbReference>
<dbReference type="OrthoDB" id="442066at2759"/>
<evidence type="ECO:0000256" key="6">
    <source>
        <dbReference type="ARBA" id="ARBA00022729"/>
    </source>
</evidence>
<dbReference type="SMART" id="SM00369">
    <property type="entry name" value="LRR_TYP"/>
    <property type="match status" value="6"/>
</dbReference>
<evidence type="ECO:0000256" key="7">
    <source>
        <dbReference type="ARBA" id="ARBA00022737"/>
    </source>
</evidence>
<comment type="subcellular location">
    <subcellularLocation>
        <location evidence="1">Cell membrane</location>
        <topology evidence="1">Single-pass type I membrane protein</topology>
    </subcellularLocation>
</comment>
<organism evidence="14 15">
    <name type="scientific">Carnegiea gigantea</name>
    <dbReference type="NCBI Taxonomy" id="171969"/>
    <lineage>
        <taxon>Eukaryota</taxon>
        <taxon>Viridiplantae</taxon>
        <taxon>Streptophyta</taxon>
        <taxon>Embryophyta</taxon>
        <taxon>Tracheophyta</taxon>
        <taxon>Spermatophyta</taxon>
        <taxon>Magnoliopsida</taxon>
        <taxon>eudicotyledons</taxon>
        <taxon>Gunneridae</taxon>
        <taxon>Pentapetalae</taxon>
        <taxon>Caryophyllales</taxon>
        <taxon>Cactineae</taxon>
        <taxon>Cactaceae</taxon>
        <taxon>Cactoideae</taxon>
        <taxon>Echinocereeae</taxon>
        <taxon>Carnegiea</taxon>
    </lineage>
</organism>
<dbReference type="InterPro" id="IPR046956">
    <property type="entry name" value="RLP23-like"/>
</dbReference>
<dbReference type="Pfam" id="PF00560">
    <property type="entry name" value="LRR_1"/>
    <property type="match status" value="8"/>
</dbReference>
<evidence type="ECO:0000256" key="10">
    <source>
        <dbReference type="ARBA" id="ARBA00023180"/>
    </source>
</evidence>
<evidence type="ECO:0000256" key="11">
    <source>
        <dbReference type="SAM" id="Phobius"/>
    </source>
</evidence>
<feature type="signal peptide" evidence="12">
    <location>
        <begin position="1"/>
        <end position="18"/>
    </location>
</feature>
<dbReference type="PANTHER" id="PTHR48061">
    <property type="entry name" value="LEUCINE-RICH REPEAT RECEPTOR PROTEIN KINASE EMS1-LIKE-RELATED"/>
    <property type="match status" value="1"/>
</dbReference>
<dbReference type="FunFam" id="3.80.10.10:FF:000095">
    <property type="entry name" value="LRR receptor-like serine/threonine-protein kinase GSO1"/>
    <property type="match status" value="1"/>
</dbReference>
<evidence type="ECO:0000256" key="8">
    <source>
        <dbReference type="ARBA" id="ARBA00022989"/>
    </source>
</evidence>
<keyword evidence="4" id="KW-0433">Leucine-rich repeat</keyword>
<comment type="caution">
    <text evidence="14">The sequence shown here is derived from an EMBL/GenBank/DDBJ whole genome shotgun (WGS) entry which is preliminary data.</text>
</comment>
<evidence type="ECO:0000256" key="5">
    <source>
        <dbReference type="ARBA" id="ARBA00022692"/>
    </source>
</evidence>
<dbReference type="InterPro" id="IPR003591">
    <property type="entry name" value="Leu-rich_rpt_typical-subtyp"/>
</dbReference>
<evidence type="ECO:0000256" key="4">
    <source>
        <dbReference type="ARBA" id="ARBA00022614"/>
    </source>
</evidence>
<evidence type="ECO:0000256" key="9">
    <source>
        <dbReference type="ARBA" id="ARBA00023136"/>
    </source>
</evidence>
<evidence type="ECO:0000313" key="15">
    <source>
        <dbReference type="Proteomes" id="UP001153076"/>
    </source>
</evidence>
<evidence type="ECO:0000256" key="2">
    <source>
        <dbReference type="ARBA" id="ARBA00009592"/>
    </source>
</evidence>
<keyword evidence="3" id="KW-1003">Cell membrane</keyword>
<dbReference type="Gene3D" id="3.80.10.10">
    <property type="entry name" value="Ribonuclease Inhibitor"/>
    <property type="match status" value="4"/>
</dbReference>
<reference evidence="14" key="1">
    <citation type="submission" date="2022-04" db="EMBL/GenBank/DDBJ databases">
        <title>Carnegiea gigantea Genome sequencing and assembly v2.</title>
        <authorList>
            <person name="Copetti D."/>
            <person name="Sanderson M.J."/>
            <person name="Burquez A."/>
            <person name="Wojciechowski M.F."/>
        </authorList>
    </citation>
    <scope>NUCLEOTIDE SEQUENCE</scope>
    <source>
        <strain evidence="14">SGP5-SGP5p</strain>
        <tissue evidence="14">Aerial part</tissue>
    </source>
</reference>
<keyword evidence="9 11" id="KW-0472">Membrane</keyword>
<dbReference type="EMBL" id="JAKOGI010002999">
    <property type="protein sequence ID" value="KAJ8420978.1"/>
    <property type="molecule type" value="Genomic_DNA"/>
</dbReference>
<dbReference type="GO" id="GO:0005886">
    <property type="term" value="C:plasma membrane"/>
    <property type="evidence" value="ECO:0007669"/>
    <property type="project" value="UniProtKB-SubCell"/>
</dbReference>
<keyword evidence="6 12" id="KW-0732">Signal</keyword>
<keyword evidence="8 11" id="KW-1133">Transmembrane helix</keyword>
<keyword evidence="15" id="KW-1185">Reference proteome</keyword>
<accession>A0A9Q1KY58</accession>
<dbReference type="AlphaFoldDB" id="A0A9Q1KY58"/>
<dbReference type="Proteomes" id="UP001153076">
    <property type="component" value="Unassembled WGS sequence"/>
</dbReference>
<evidence type="ECO:0000256" key="3">
    <source>
        <dbReference type="ARBA" id="ARBA00022475"/>
    </source>
</evidence>
<protein>
    <recommendedName>
        <fullName evidence="16">Leucine-rich repeat-containing N-terminal plant-type domain-containing protein</fullName>
    </recommendedName>
</protein>
<evidence type="ECO:0008006" key="16">
    <source>
        <dbReference type="Google" id="ProtNLM"/>
    </source>
</evidence>
<evidence type="ECO:0000256" key="12">
    <source>
        <dbReference type="SAM" id="SignalP"/>
    </source>
</evidence>
<gene>
    <name evidence="13" type="ORF">Cgig2_004601</name>
    <name evidence="14" type="ORF">Cgig2_013982</name>
</gene>
<dbReference type="SUPFAM" id="SSF52058">
    <property type="entry name" value="L domain-like"/>
    <property type="match status" value="2"/>
</dbReference>
<dbReference type="SUPFAM" id="SSF52047">
    <property type="entry name" value="RNI-like"/>
    <property type="match status" value="1"/>
</dbReference>